<feature type="transmembrane region" description="Helical" evidence="8">
    <location>
        <begin position="85"/>
        <end position="104"/>
    </location>
</feature>
<dbReference type="PROSITE" id="PS50850">
    <property type="entry name" value="MFS"/>
    <property type="match status" value="1"/>
</dbReference>
<dbReference type="InterPro" id="IPR020846">
    <property type="entry name" value="MFS_dom"/>
</dbReference>
<dbReference type="InterPro" id="IPR004638">
    <property type="entry name" value="EmrB-like"/>
</dbReference>
<sequence length="506" mass="50623">MTTTDSAGLRMHTPQARWVLLTTVLGSGLAMLDATVVNVALERIGTDLGAGFTGLQWTVNAYTLTLASLILLGGSLSDRFGRRRVFVVGVTWFAAASLLCGLAPDVGTLVAARALQGVGAALLTPGSLAIISASFSGEDRAAAVGAWSGLGGVAGAVGPFLGGWLVEWNWRAVFLLNLPLAVVIVLVAARHVPETRDPDAAPRLDWAGTVLAAAGLAALTYALTTAGRPGQGAVVAAGAVGGVLALAAFVAVQRRSAHPLVPPALFASPRFTAANAVTFLVYAALGVLFVLLVLQLQVVSGFSPLAAGTALLPVTVLMLLFSARVGALAQRIGPRPLLTGGPLVAAAGLLLMLRIGPGASYGADVLPGAVLFGAGLTLLVAPLTATVLDAAEARFAGAASGVNNAVARAAGLLAVAAVPAAAGIGGDDHTDPGAFAGGFRVALLICVGLLLAGAAVAATTLRRPLDDVPAPTPPEEARLRVEECPHCGVTGPQLHPSRPGTGGGPR</sequence>
<dbReference type="SUPFAM" id="SSF103473">
    <property type="entry name" value="MFS general substrate transporter"/>
    <property type="match status" value="1"/>
</dbReference>
<gene>
    <name evidence="10" type="ORF">SAMN05660464_4225</name>
</gene>
<dbReference type="PANTHER" id="PTHR42718:SF42">
    <property type="entry name" value="EXPORT PROTEIN"/>
    <property type="match status" value="1"/>
</dbReference>
<dbReference type="PRINTS" id="PR01036">
    <property type="entry name" value="TCRTETB"/>
</dbReference>
<feature type="transmembrane region" description="Helical" evidence="8">
    <location>
        <begin position="368"/>
        <end position="388"/>
    </location>
</feature>
<evidence type="ECO:0000256" key="7">
    <source>
        <dbReference type="SAM" id="MobiDB-lite"/>
    </source>
</evidence>
<dbReference type="Proteomes" id="UP000198857">
    <property type="component" value="Unassembled WGS sequence"/>
</dbReference>
<feature type="transmembrane region" description="Helical" evidence="8">
    <location>
        <begin position="204"/>
        <end position="224"/>
    </location>
</feature>
<protein>
    <submittedName>
        <fullName evidence="10">Drug resistance transporter, EmrB/QacA subfamily</fullName>
    </submittedName>
</protein>
<dbReference type="EMBL" id="FOWQ01000008">
    <property type="protein sequence ID" value="SFP77983.1"/>
    <property type="molecule type" value="Genomic_DNA"/>
</dbReference>
<feature type="transmembrane region" description="Helical" evidence="8">
    <location>
        <begin position="110"/>
        <end position="131"/>
    </location>
</feature>
<feature type="transmembrane region" description="Helical" evidence="8">
    <location>
        <begin position="438"/>
        <end position="458"/>
    </location>
</feature>
<dbReference type="CDD" id="cd17321">
    <property type="entry name" value="MFS_MMR_MDR_like"/>
    <property type="match status" value="1"/>
</dbReference>
<organism evidence="10 11">
    <name type="scientific">Geodermatophilus dictyosporus</name>
    <dbReference type="NCBI Taxonomy" id="1523247"/>
    <lineage>
        <taxon>Bacteria</taxon>
        <taxon>Bacillati</taxon>
        <taxon>Actinomycetota</taxon>
        <taxon>Actinomycetes</taxon>
        <taxon>Geodermatophilales</taxon>
        <taxon>Geodermatophilaceae</taxon>
        <taxon>Geodermatophilus</taxon>
    </lineage>
</organism>
<evidence type="ECO:0000256" key="4">
    <source>
        <dbReference type="ARBA" id="ARBA00022692"/>
    </source>
</evidence>
<evidence type="ECO:0000313" key="11">
    <source>
        <dbReference type="Proteomes" id="UP000198857"/>
    </source>
</evidence>
<keyword evidence="5 8" id="KW-1133">Transmembrane helix</keyword>
<keyword evidence="3" id="KW-1003">Cell membrane</keyword>
<reference evidence="11" key="1">
    <citation type="submission" date="2016-10" db="EMBL/GenBank/DDBJ databases">
        <authorList>
            <person name="Varghese N."/>
            <person name="Submissions S."/>
        </authorList>
    </citation>
    <scope>NUCLEOTIDE SEQUENCE [LARGE SCALE GENOMIC DNA]</scope>
    <source>
        <strain evidence="11">DSM 44208</strain>
    </source>
</reference>
<feature type="transmembrane region" description="Helical" evidence="8">
    <location>
        <begin position="273"/>
        <end position="296"/>
    </location>
</feature>
<dbReference type="GO" id="GO:0022857">
    <property type="term" value="F:transmembrane transporter activity"/>
    <property type="evidence" value="ECO:0007669"/>
    <property type="project" value="InterPro"/>
</dbReference>
<keyword evidence="6 8" id="KW-0472">Membrane</keyword>
<feature type="transmembrane region" description="Helical" evidence="8">
    <location>
        <begin position="302"/>
        <end position="325"/>
    </location>
</feature>
<evidence type="ECO:0000259" key="9">
    <source>
        <dbReference type="PROSITE" id="PS50850"/>
    </source>
</evidence>
<feature type="transmembrane region" description="Helical" evidence="8">
    <location>
        <begin position="53"/>
        <end position="73"/>
    </location>
</feature>
<dbReference type="PANTHER" id="PTHR42718">
    <property type="entry name" value="MAJOR FACILITATOR SUPERFAMILY MULTIDRUG TRANSPORTER MFSC"/>
    <property type="match status" value="1"/>
</dbReference>
<evidence type="ECO:0000256" key="8">
    <source>
        <dbReference type="SAM" id="Phobius"/>
    </source>
</evidence>
<dbReference type="GO" id="GO:0005886">
    <property type="term" value="C:plasma membrane"/>
    <property type="evidence" value="ECO:0007669"/>
    <property type="project" value="UniProtKB-SubCell"/>
</dbReference>
<feature type="transmembrane region" description="Helical" evidence="8">
    <location>
        <begin position="18"/>
        <end position="41"/>
    </location>
</feature>
<feature type="domain" description="Major facilitator superfamily (MFS) profile" evidence="9">
    <location>
        <begin position="19"/>
        <end position="465"/>
    </location>
</feature>
<feature type="transmembrane region" description="Helical" evidence="8">
    <location>
        <begin position="172"/>
        <end position="192"/>
    </location>
</feature>
<dbReference type="Gene3D" id="1.20.1250.20">
    <property type="entry name" value="MFS general substrate transporter like domains"/>
    <property type="match status" value="1"/>
</dbReference>
<name>A0A1I5T4P5_9ACTN</name>
<evidence type="ECO:0000256" key="5">
    <source>
        <dbReference type="ARBA" id="ARBA00022989"/>
    </source>
</evidence>
<dbReference type="Pfam" id="PF07690">
    <property type="entry name" value="MFS_1"/>
    <property type="match status" value="1"/>
</dbReference>
<feature type="transmembrane region" description="Helical" evidence="8">
    <location>
        <begin position="230"/>
        <end position="252"/>
    </location>
</feature>
<dbReference type="InterPro" id="IPR036259">
    <property type="entry name" value="MFS_trans_sf"/>
</dbReference>
<proteinExistence type="predicted"/>
<feature type="transmembrane region" description="Helical" evidence="8">
    <location>
        <begin position="337"/>
        <end position="356"/>
    </location>
</feature>
<dbReference type="NCBIfam" id="TIGR00711">
    <property type="entry name" value="efflux_EmrB"/>
    <property type="match status" value="1"/>
</dbReference>
<dbReference type="InterPro" id="IPR011701">
    <property type="entry name" value="MFS"/>
</dbReference>
<dbReference type="RefSeq" id="WP_169064528.1">
    <property type="nucleotide sequence ID" value="NZ_FOWQ01000008.1"/>
</dbReference>
<evidence type="ECO:0000313" key="10">
    <source>
        <dbReference type="EMBL" id="SFP77983.1"/>
    </source>
</evidence>
<evidence type="ECO:0000256" key="2">
    <source>
        <dbReference type="ARBA" id="ARBA00022448"/>
    </source>
</evidence>
<keyword evidence="4 8" id="KW-0812">Transmembrane</keyword>
<feature type="transmembrane region" description="Helical" evidence="8">
    <location>
        <begin position="409"/>
        <end position="426"/>
    </location>
</feature>
<feature type="transmembrane region" description="Helical" evidence="8">
    <location>
        <begin position="143"/>
        <end position="166"/>
    </location>
</feature>
<evidence type="ECO:0000256" key="6">
    <source>
        <dbReference type="ARBA" id="ARBA00023136"/>
    </source>
</evidence>
<evidence type="ECO:0000256" key="3">
    <source>
        <dbReference type="ARBA" id="ARBA00022475"/>
    </source>
</evidence>
<keyword evidence="2" id="KW-0813">Transport</keyword>
<keyword evidence="11" id="KW-1185">Reference proteome</keyword>
<dbReference type="Gene3D" id="1.20.1720.10">
    <property type="entry name" value="Multidrug resistance protein D"/>
    <property type="match status" value="1"/>
</dbReference>
<comment type="subcellular location">
    <subcellularLocation>
        <location evidence="1">Cell membrane</location>
        <topology evidence="1">Multi-pass membrane protein</topology>
    </subcellularLocation>
</comment>
<dbReference type="AlphaFoldDB" id="A0A1I5T4P5"/>
<feature type="region of interest" description="Disordered" evidence="7">
    <location>
        <begin position="486"/>
        <end position="506"/>
    </location>
</feature>
<evidence type="ECO:0000256" key="1">
    <source>
        <dbReference type="ARBA" id="ARBA00004651"/>
    </source>
</evidence>
<accession>A0A1I5T4P5</accession>
<dbReference type="STRING" id="1523247.SAMN05660464_4225"/>